<accession>A0A5N6R0S3</accession>
<dbReference type="InterPro" id="IPR035669">
    <property type="entry name" value="SGNH_plant_lipase-like"/>
</dbReference>
<dbReference type="PANTHER" id="PTHR45648:SF141">
    <property type="entry name" value="GDSL ESTERASE_LIPASE 6"/>
    <property type="match status" value="1"/>
</dbReference>
<evidence type="ECO:0000256" key="2">
    <source>
        <dbReference type="ARBA" id="ARBA00022801"/>
    </source>
</evidence>
<keyword evidence="2" id="KW-0378">Hydrolase</keyword>
<keyword evidence="3" id="KW-0443">Lipid metabolism</keyword>
<keyword evidence="6" id="KW-1185">Reference proteome</keyword>
<feature type="signal peptide" evidence="4">
    <location>
        <begin position="1"/>
        <end position="23"/>
    </location>
</feature>
<dbReference type="CDD" id="cd01837">
    <property type="entry name" value="SGNH_plant_lipase_like"/>
    <property type="match status" value="1"/>
</dbReference>
<evidence type="ECO:0000313" key="6">
    <source>
        <dbReference type="Proteomes" id="UP000327013"/>
    </source>
</evidence>
<protein>
    <recommendedName>
        <fullName evidence="7">SGNH hydrolase-type esterase domain-containing protein</fullName>
    </recommendedName>
</protein>
<evidence type="ECO:0000256" key="3">
    <source>
        <dbReference type="ARBA" id="ARBA00022963"/>
    </source>
</evidence>
<evidence type="ECO:0000313" key="5">
    <source>
        <dbReference type="EMBL" id="KAE8022800.1"/>
    </source>
</evidence>
<dbReference type="OrthoDB" id="1600564at2759"/>
<dbReference type="InterPro" id="IPR051058">
    <property type="entry name" value="GDSL_Est/Lipase"/>
</dbReference>
<gene>
    <name evidence="5" type="ORF">FH972_008570</name>
</gene>
<dbReference type="GO" id="GO:0016042">
    <property type="term" value="P:lipid catabolic process"/>
    <property type="evidence" value="ECO:0007669"/>
    <property type="project" value="UniProtKB-KW"/>
</dbReference>
<dbReference type="Proteomes" id="UP000327013">
    <property type="component" value="Chromosome 3"/>
</dbReference>
<dbReference type="Pfam" id="PF00657">
    <property type="entry name" value="Lipase_GDSL"/>
    <property type="match status" value="1"/>
</dbReference>
<evidence type="ECO:0008006" key="7">
    <source>
        <dbReference type="Google" id="ProtNLM"/>
    </source>
</evidence>
<feature type="chain" id="PRO_5024443108" description="SGNH hydrolase-type esterase domain-containing protein" evidence="4">
    <location>
        <begin position="24"/>
        <end position="368"/>
    </location>
</feature>
<dbReference type="AlphaFoldDB" id="A0A5N6R0S3"/>
<evidence type="ECO:0000256" key="4">
    <source>
        <dbReference type="SAM" id="SignalP"/>
    </source>
</evidence>
<sequence>MYKSAMSFLIVVLIIVLSTVVSSDEKTKYSPAIFSFGDSILDAGNNRFLKNSTIRADFPPYGSSYFPNPTGRFTNGRTVPDFISQFLGIDFQKPFMESNAGVLSGSLKSYPSNGVNFASGGSGVLPGTETAELGVIPLEEQLQQFQTMVLQNQIDLSLIQKSLFFFESGSNDIFDFFESPEETRVDPEEHVELMLSQVKKFVKRIYSLGARRIVLLSLPPVGCAPGRAMLQDSPINRCDEHMNVMVKRYNFGLHELAKHVEFLCPGSLGTYGAIYDILKFQINIGFFSEFSDVKTACCGGGSLGGERQCGVRGYTRCEKPDDFLFWDSFNPTQRAYELIANDLWNGWLVNIRPYNLITLADLQLIPAA</sequence>
<dbReference type="InterPro" id="IPR036514">
    <property type="entry name" value="SGNH_hydro_sf"/>
</dbReference>
<dbReference type="Gene3D" id="3.40.50.1110">
    <property type="entry name" value="SGNH hydrolase"/>
    <property type="match status" value="1"/>
</dbReference>
<organism evidence="5 6">
    <name type="scientific">Carpinus fangiana</name>
    <dbReference type="NCBI Taxonomy" id="176857"/>
    <lineage>
        <taxon>Eukaryota</taxon>
        <taxon>Viridiplantae</taxon>
        <taxon>Streptophyta</taxon>
        <taxon>Embryophyta</taxon>
        <taxon>Tracheophyta</taxon>
        <taxon>Spermatophyta</taxon>
        <taxon>Magnoliopsida</taxon>
        <taxon>eudicotyledons</taxon>
        <taxon>Gunneridae</taxon>
        <taxon>Pentapetalae</taxon>
        <taxon>rosids</taxon>
        <taxon>fabids</taxon>
        <taxon>Fagales</taxon>
        <taxon>Betulaceae</taxon>
        <taxon>Carpinus</taxon>
    </lineage>
</organism>
<dbReference type="EMBL" id="CM017323">
    <property type="protein sequence ID" value="KAE8022800.1"/>
    <property type="molecule type" value="Genomic_DNA"/>
</dbReference>
<proteinExistence type="inferred from homology"/>
<evidence type="ECO:0000256" key="1">
    <source>
        <dbReference type="ARBA" id="ARBA00008668"/>
    </source>
</evidence>
<name>A0A5N6R0S3_9ROSI</name>
<dbReference type="GO" id="GO:0016788">
    <property type="term" value="F:hydrolase activity, acting on ester bonds"/>
    <property type="evidence" value="ECO:0007669"/>
    <property type="project" value="InterPro"/>
</dbReference>
<dbReference type="InterPro" id="IPR001087">
    <property type="entry name" value="GDSL"/>
</dbReference>
<keyword evidence="4" id="KW-0732">Signal</keyword>
<dbReference type="PANTHER" id="PTHR45648">
    <property type="entry name" value="GDSL LIPASE/ACYLHYDROLASE FAMILY PROTEIN (AFU_ORTHOLOGUE AFUA_4G14700)"/>
    <property type="match status" value="1"/>
</dbReference>
<reference evidence="5 6" key="1">
    <citation type="submission" date="2019-06" db="EMBL/GenBank/DDBJ databases">
        <title>A chromosomal-level reference genome of Carpinus fangiana (Coryloideae, Betulaceae).</title>
        <authorList>
            <person name="Yang X."/>
            <person name="Wang Z."/>
            <person name="Zhang L."/>
            <person name="Hao G."/>
            <person name="Liu J."/>
            <person name="Yang Y."/>
        </authorList>
    </citation>
    <scope>NUCLEOTIDE SEQUENCE [LARGE SCALE GENOMIC DNA]</scope>
    <source>
        <strain evidence="5">Cfa_2016G</strain>
        <tissue evidence="5">Leaf</tissue>
    </source>
</reference>
<comment type="similarity">
    <text evidence="1">Belongs to the 'GDSL' lipolytic enzyme family.</text>
</comment>
<dbReference type="SUPFAM" id="SSF52266">
    <property type="entry name" value="SGNH hydrolase"/>
    <property type="match status" value="1"/>
</dbReference>
<keyword evidence="3" id="KW-0442">Lipid degradation</keyword>